<comment type="caution">
    <text evidence="1">The sequence shown here is derived from an EMBL/GenBank/DDBJ whole genome shotgun (WGS) entry which is preliminary data.</text>
</comment>
<dbReference type="EMBL" id="JAOB01000089">
    <property type="protein sequence ID" value="EUA09663.1"/>
    <property type="molecule type" value="Genomic_DNA"/>
</dbReference>
<dbReference type="AlphaFoldDB" id="X7YT36"/>
<name>X7YT36_MYCXE</name>
<reference evidence="1" key="1">
    <citation type="submission" date="2014-01" db="EMBL/GenBank/DDBJ databases">
        <authorList>
            <person name="Brown-Elliot B."/>
            <person name="Wallace R."/>
            <person name="Lenaerts A."/>
            <person name="Ordway D."/>
            <person name="DeGroote M.A."/>
            <person name="Parker T."/>
            <person name="Sizemore C."/>
            <person name="Tallon L.J."/>
            <person name="Sadzewicz L.K."/>
            <person name="Sengamalay N."/>
            <person name="Fraser C.M."/>
            <person name="Hine E."/>
            <person name="Shefchek K.A."/>
            <person name="Das S.P."/>
            <person name="Tettelin H."/>
        </authorList>
    </citation>
    <scope>NUCLEOTIDE SEQUENCE [LARGE SCALE GENOMIC DNA]</scope>
    <source>
        <strain evidence="1">4042</strain>
    </source>
</reference>
<accession>X7YT36</accession>
<organism evidence="1">
    <name type="scientific">Mycobacterium xenopi 4042</name>
    <dbReference type="NCBI Taxonomy" id="1299334"/>
    <lineage>
        <taxon>Bacteria</taxon>
        <taxon>Bacillati</taxon>
        <taxon>Actinomycetota</taxon>
        <taxon>Actinomycetes</taxon>
        <taxon>Mycobacteriales</taxon>
        <taxon>Mycobacteriaceae</taxon>
        <taxon>Mycobacterium</taxon>
    </lineage>
</organism>
<proteinExistence type="predicted"/>
<dbReference type="PATRIC" id="fig|1299334.3.peg.9183"/>
<gene>
    <name evidence="1" type="ORF">I553_3747</name>
</gene>
<evidence type="ECO:0000313" key="1">
    <source>
        <dbReference type="EMBL" id="EUA09663.1"/>
    </source>
</evidence>
<sequence>MTCWVAAPAPAAVLVVREAHCRPVCPNNFPRISGRAAAAHDGTDVDTRHHRRRAAAWVACRWE</sequence>
<protein>
    <submittedName>
        <fullName evidence="1">Uncharacterized protein</fullName>
    </submittedName>
</protein>